<keyword evidence="7" id="KW-0676">Redox-active center</keyword>
<evidence type="ECO:0000256" key="4">
    <source>
        <dbReference type="ARBA" id="ARBA00022862"/>
    </source>
</evidence>
<keyword evidence="4" id="KW-0049">Antioxidant</keyword>
<dbReference type="PROSITE" id="PS51352">
    <property type="entry name" value="THIOREDOXIN_2"/>
    <property type="match status" value="1"/>
</dbReference>
<dbReference type="EC" id="1.11.1.24" evidence="2"/>
<comment type="catalytic activity">
    <reaction evidence="11">
        <text>a hydroperoxide + [thioredoxin]-dithiol = an alcohol + [thioredoxin]-disulfide + H2O</text>
        <dbReference type="Rhea" id="RHEA:62620"/>
        <dbReference type="Rhea" id="RHEA-COMP:10698"/>
        <dbReference type="Rhea" id="RHEA-COMP:10700"/>
        <dbReference type="ChEBI" id="CHEBI:15377"/>
        <dbReference type="ChEBI" id="CHEBI:29950"/>
        <dbReference type="ChEBI" id="CHEBI:30879"/>
        <dbReference type="ChEBI" id="CHEBI:35924"/>
        <dbReference type="ChEBI" id="CHEBI:50058"/>
        <dbReference type="EC" id="1.11.1.24"/>
    </reaction>
</comment>
<dbReference type="GO" id="GO:0034599">
    <property type="term" value="P:cellular response to oxidative stress"/>
    <property type="evidence" value="ECO:0007669"/>
    <property type="project" value="TreeGrafter"/>
</dbReference>
<dbReference type="InterPro" id="IPR013766">
    <property type="entry name" value="Thioredoxin_domain"/>
</dbReference>
<feature type="domain" description="Thioredoxin" evidence="12">
    <location>
        <begin position="42"/>
        <end position="213"/>
    </location>
</feature>
<accession>A0A1Z4LNB2</accession>
<dbReference type="GO" id="GO:0005737">
    <property type="term" value="C:cytoplasm"/>
    <property type="evidence" value="ECO:0007669"/>
    <property type="project" value="TreeGrafter"/>
</dbReference>
<dbReference type="AlphaFoldDB" id="A0A1Z4LNB2"/>
<dbReference type="SUPFAM" id="SSF52833">
    <property type="entry name" value="Thioredoxin-like"/>
    <property type="match status" value="1"/>
</dbReference>
<evidence type="ECO:0000256" key="1">
    <source>
        <dbReference type="ARBA" id="ARBA00003330"/>
    </source>
</evidence>
<keyword evidence="14" id="KW-1185">Reference proteome</keyword>
<comment type="similarity">
    <text evidence="9">Belongs to the peroxiredoxin family. BCP/PrxQ subfamily.</text>
</comment>
<evidence type="ECO:0000256" key="3">
    <source>
        <dbReference type="ARBA" id="ARBA00022559"/>
    </source>
</evidence>
<organism evidence="13 14">
    <name type="scientific">Calothrix parasitica NIES-267</name>
    <dbReference type="NCBI Taxonomy" id="1973488"/>
    <lineage>
        <taxon>Bacteria</taxon>
        <taxon>Bacillati</taxon>
        <taxon>Cyanobacteriota</taxon>
        <taxon>Cyanophyceae</taxon>
        <taxon>Nostocales</taxon>
        <taxon>Calotrichaceae</taxon>
        <taxon>Calothrix</taxon>
    </lineage>
</organism>
<reference evidence="13 14" key="1">
    <citation type="submission" date="2017-06" db="EMBL/GenBank/DDBJ databases">
        <title>Genome sequencing of cyanobaciteial culture collection at National Institute for Environmental Studies (NIES).</title>
        <authorList>
            <person name="Hirose Y."/>
            <person name="Shimura Y."/>
            <person name="Fujisawa T."/>
            <person name="Nakamura Y."/>
            <person name="Kawachi M."/>
        </authorList>
    </citation>
    <scope>NUCLEOTIDE SEQUENCE [LARGE SCALE GENOMIC DNA]</scope>
    <source>
        <strain evidence="13 14">NIES-267</strain>
    </source>
</reference>
<evidence type="ECO:0000256" key="9">
    <source>
        <dbReference type="ARBA" id="ARBA00038489"/>
    </source>
</evidence>
<proteinExistence type="inferred from homology"/>
<dbReference type="GO" id="GO:0045454">
    <property type="term" value="P:cell redox homeostasis"/>
    <property type="evidence" value="ECO:0007669"/>
    <property type="project" value="TreeGrafter"/>
</dbReference>
<dbReference type="CDD" id="cd02970">
    <property type="entry name" value="PRX_like2"/>
    <property type="match status" value="1"/>
</dbReference>
<evidence type="ECO:0000256" key="5">
    <source>
        <dbReference type="ARBA" id="ARBA00023002"/>
    </source>
</evidence>
<evidence type="ECO:0000259" key="12">
    <source>
        <dbReference type="PROSITE" id="PS51352"/>
    </source>
</evidence>
<dbReference type="PANTHER" id="PTHR42801">
    <property type="entry name" value="THIOREDOXIN-DEPENDENT PEROXIDE REDUCTASE"/>
    <property type="match status" value="1"/>
</dbReference>
<dbReference type="InterPro" id="IPR036249">
    <property type="entry name" value="Thioredoxin-like_sf"/>
</dbReference>
<keyword evidence="3" id="KW-0575">Peroxidase</keyword>
<dbReference type="InterPro" id="IPR050924">
    <property type="entry name" value="Peroxiredoxin_BCP/PrxQ"/>
</dbReference>
<dbReference type="EMBL" id="AP018227">
    <property type="protein sequence ID" value="BAY82716.1"/>
    <property type="molecule type" value="Genomic_DNA"/>
</dbReference>
<comment type="function">
    <text evidence="1">Thiol-specific peroxidase that catalyzes the reduction of hydrogen peroxide and organic hydroperoxides to water and alcohols, respectively. Plays a role in cell protection against oxidative stress by detoxifying peroxides and as sensor of hydrogen peroxide-mediated signaling events.</text>
</comment>
<evidence type="ECO:0000256" key="6">
    <source>
        <dbReference type="ARBA" id="ARBA00023157"/>
    </source>
</evidence>
<evidence type="ECO:0000256" key="2">
    <source>
        <dbReference type="ARBA" id="ARBA00013017"/>
    </source>
</evidence>
<dbReference type="Gene3D" id="3.40.30.10">
    <property type="entry name" value="Glutaredoxin"/>
    <property type="match status" value="1"/>
</dbReference>
<evidence type="ECO:0000256" key="8">
    <source>
        <dbReference type="ARBA" id="ARBA00032824"/>
    </source>
</evidence>
<evidence type="ECO:0000313" key="13">
    <source>
        <dbReference type="EMBL" id="BAY82716.1"/>
    </source>
</evidence>
<evidence type="ECO:0000256" key="11">
    <source>
        <dbReference type="ARBA" id="ARBA00049091"/>
    </source>
</evidence>
<evidence type="ECO:0000256" key="10">
    <source>
        <dbReference type="ARBA" id="ARBA00041373"/>
    </source>
</evidence>
<protein>
    <recommendedName>
        <fullName evidence="2">thioredoxin-dependent peroxiredoxin</fullName>
        <ecNumber evidence="2">1.11.1.24</ecNumber>
    </recommendedName>
    <alternativeName>
        <fullName evidence="10">Bacterioferritin comigratory protein</fullName>
    </alternativeName>
    <alternativeName>
        <fullName evidence="8">Thioredoxin peroxidase</fullName>
    </alternativeName>
</protein>
<name>A0A1Z4LNB2_9CYAN</name>
<evidence type="ECO:0000256" key="7">
    <source>
        <dbReference type="ARBA" id="ARBA00023284"/>
    </source>
</evidence>
<dbReference type="GO" id="GO:0008379">
    <property type="term" value="F:thioredoxin peroxidase activity"/>
    <property type="evidence" value="ECO:0007669"/>
    <property type="project" value="TreeGrafter"/>
</dbReference>
<dbReference type="Proteomes" id="UP000218418">
    <property type="component" value="Chromosome"/>
</dbReference>
<keyword evidence="6" id="KW-1015">Disulfide bond</keyword>
<dbReference type="InterPro" id="IPR000866">
    <property type="entry name" value="AhpC/TSA"/>
</dbReference>
<gene>
    <name evidence="13" type="ORF">NIES267_22000</name>
</gene>
<evidence type="ECO:0000313" key="14">
    <source>
        <dbReference type="Proteomes" id="UP000218418"/>
    </source>
</evidence>
<sequence length="213" mass="24006">MDFSQSLKNARKKLSEKVSAETLELINGVKKLSHSEVIPKSLKVGDIVPNFALPNQNGQLIEIQQILKRGSVVISFYRGTWCQFCSLELKALQQALPAINMLGGTLIAISPQTFVDSSDSLEELNFETLVDKRNQVARQFGIVLQIPEKSRIHYENLGIYLPRYNGDESFELPIPATFIVNQNGKIHYAFVDSDFTERLDPIEIVTILRQITV</sequence>
<dbReference type="OrthoDB" id="9809746at2"/>
<dbReference type="Pfam" id="PF00578">
    <property type="entry name" value="AhpC-TSA"/>
    <property type="match status" value="1"/>
</dbReference>
<dbReference type="PANTHER" id="PTHR42801:SF7">
    <property type="entry name" value="SLL1159 PROTEIN"/>
    <property type="match status" value="1"/>
</dbReference>
<keyword evidence="5" id="KW-0560">Oxidoreductase</keyword>